<feature type="domain" description="HTH merR-type" evidence="2">
    <location>
        <begin position="5"/>
        <end position="74"/>
    </location>
</feature>
<dbReference type="EMBL" id="JBHMAF010000052">
    <property type="protein sequence ID" value="MFB9759048.1"/>
    <property type="molecule type" value="Genomic_DNA"/>
</dbReference>
<dbReference type="Pfam" id="PF13411">
    <property type="entry name" value="MerR_1"/>
    <property type="match status" value="1"/>
</dbReference>
<keyword evidence="1" id="KW-0175">Coiled coil</keyword>
<evidence type="ECO:0000313" key="4">
    <source>
        <dbReference type="Proteomes" id="UP001589609"/>
    </source>
</evidence>
<dbReference type="Gene3D" id="1.10.1660.10">
    <property type="match status" value="1"/>
</dbReference>
<protein>
    <submittedName>
        <fullName evidence="3">MerR family transcriptional regulator</fullName>
    </submittedName>
</protein>
<reference evidence="3 4" key="1">
    <citation type="submission" date="2024-09" db="EMBL/GenBank/DDBJ databases">
        <authorList>
            <person name="Sun Q."/>
            <person name="Mori K."/>
        </authorList>
    </citation>
    <scope>NUCLEOTIDE SEQUENCE [LARGE SCALE GENOMIC DNA]</scope>
    <source>
        <strain evidence="3 4">JCM 11201</strain>
    </source>
</reference>
<evidence type="ECO:0000313" key="3">
    <source>
        <dbReference type="EMBL" id="MFB9759048.1"/>
    </source>
</evidence>
<proteinExistence type="predicted"/>
<dbReference type="InterPro" id="IPR000551">
    <property type="entry name" value="MerR-type_HTH_dom"/>
</dbReference>
<dbReference type="InterPro" id="IPR009061">
    <property type="entry name" value="DNA-bd_dom_put_sf"/>
</dbReference>
<gene>
    <name evidence="3" type="ORF">ACFFMS_11310</name>
</gene>
<dbReference type="Proteomes" id="UP001589609">
    <property type="component" value="Unassembled WGS sequence"/>
</dbReference>
<comment type="caution">
    <text evidence="3">The sequence shown here is derived from an EMBL/GenBank/DDBJ whole genome shotgun (WGS) entry which is preliminary data.</text>
</comment>
<accession>A0ABV5WEL8</accession>
<sequence>MTVVYKSSEVMKLLDVKESVFKKYVSLIEKEGFLFPKNAQGHRMFSELDIQTLETFIKLSRYDGVTLESVAKKVAEWRKNKGHNDMTEIQEQAILNPQDANSHDVMTLVDSLLREQEQRFTSQIQQLIQQQKEMTTKQDEKLHHILLQLDRMDQREQERNRMMQEEKEAQMQIAAAQEKRSWWHRFFGK</sequence>
<dbReference type="SUPFAM" id="SSF46955">
    <property type="entry name" value="Putative DNA-binding domain"/>
    <property type="match status" value="1"/>
</dbReference>
<organism evidence="3 4">
    <name type="scientific">Ectobacillus funiculus</name>
    <dbReference type="NCBI Taxonomy" id="137993"/>
    <lineage>
        <taxon>Bacteria</taxon>
        <taxon>Bacillati</taxon>
        <taxon>Bacillota</taxon>
        <taxon>Bacilli</taxon>
        <taxon>Bacillales</taxon>
        <taxon>Bacillaceae</taxon>
        <taxon>Ectobacillus</taxon>
    </lineage>
</organism>
<name>A0ABV5WEL8_9BACI</name>
<dbReference type="RefSeq" id="WP_379949335.1">
    <property type="nucleotide sequence ID" value="NZ_JBHMAF010000052.1"/>
</dbReference>
<feature type="coiled-coil region" evidence="1">
    <location>
        <begin position="152"/>
        <end position="179"/>
    </location>
</feature>
<evidence type="ECO:0000259" key="2">
    <source>
        <dbReference type="Pfam" id="PF13411"/>
    </source>
</evidence>
<evidence type="ECO:0000256" key="1">
    <source>
        <dbReference type="SAM" id="Coils"/>
    </source>
</evidence>
<keyword evidence="4" id="KW-1185">Reference proteome</keyword>